<reference evidence="1 2" key="1">
    <citation type="submission" date="2020-04" db="EMBL/GenBank/DDBJ databases">
        <title>Donghicola sp., a member of the Rhodobacteraceae family isolated from mangrove forest in Thailand.</title>
        <authorList>
            <person name="Charoenyingcharoen P."/>
            <person name="Yukphan P."/>
        </authorList>
    </citation>
    <scope>NUCLEOTIDE SEQUENCE [LARGE SCALE GENOMIC DNA]</scope>
    <source>
        <strain evidence="1 2">B5-SW-15</strain>
    </source>
</reference>
<organism evidence="1 2">
    <name type="scientific">Donghicola mangrovi</name>
    <dbReference type="NCBI Taxonomy" id="2729614"/>
    <lineage>
        <taxon>Bacteria</taxon>
        <taxon>Pseudomonadati</taxon>
        <taxon>Pseudomonadota</taxon>
        <taxon>Alphaproteobacteria</taxon>
        <taxon>Rhodobacterales</taxon>
        <taxon>Roseobacteraceae</taxon>
        <taxon>Donghicola</taxon>
    </lineage>
</organism>
<protein>
    <submittedName>
        <fullName evidence="1">Uncharacterized protein</fullName>
    </submittedName>
</protein>
<dbReference type="EMBL" id="JABCJE010000013">
    <property type="protein sequence ID" value="NVO25333.1"/>
    <property type="molecule type" value="Genomic_DNA"/>
</dbReference>
<dbReference type="Proteomes" id="UP000592216">
    <property type="component" value="Unassembled WGS sequence"/>
</dbReference>
<dbReference type="RefSeq" id="WP_177158874.1">
    <property type="nucleotide sequence ID" value="NZ_JABCJE010000013.1"/>
</dbReference>
<evidence type="ECO:0000313" key="2">
    <source>
        <dbReference type="Proteomes" id="UP000592216"/>
    </source>
</evidence>
<accession>A0A850Q8Q8</accession>
<gene>
    <name evidence="1" type="ORF">HJ536_18400</name>
</gene>
<name>A0A850Q8Q8_9RHOB</name>
<comment type="caution">
    <text evidence="1">The sequence shown here is derived from an EMBL/GenBank/DDBJ whole genome shotgun (WGS) entry which is preliminary data.</text>
</comment>
<evidence type="ECO:0000313" key="1">
    <source>
        <dbReference type="EMBL" id="NVO25333.1"/>
    </source>
</evidence>
<dbReference type="AlphaFoldDB" id="A0A850Q8Q8"/>
<sequence>MTKRPSKFIGTLYAFKFEGREAYGICTHEVIDGWGPRLGQLIRFFEGTAPEGARSAPDPETAPVMFWAFVDLRRFLRLGQAEHLADCGVPEHMQGTPRLRQGLPLLHYSEADPIFLTEGLGDDAVVVEDPVSEAEMAATPDLVVLDILGVSDCFRYGLTPERQYAIAHGTHVFDPVRDALF</sequence>
<proteinExistence type="predicted"/>